<evidence type="ECO:0000256" key="3">
    <source>
        <dbReference type="ARBA" id="ARBA00022692"/>
    </source>
</evidence>
<protein>
    <submittedName>
        <fullName evidence="7">Uncharacterized protein</fullName>
    </submittedName>
</protein>
<organism evidence="7 8">
    <name type="scientific">Oreochromis aureus</name>
    <name type="common">Israeli tilapia</name>
    <name type="synonym">Chromis aureus</name>
    <dbReference type="NCBI Taxonomy" id="47969"/>
    <lineage>
        <taxon>Eukaryota</taxon>
        <taxon>Metazoa</taxon>
        <taxon>Chordata</taxon>
        <taxon>Craniata</taxon>
        <taxon>Vertebrata</taxon>
        <taxon>Euteleostomi</taxon>
        <taxon>Actinopterygii</taxon>
        <taxon>Neopterygii</taxon>
        <taxon>Teleostei</taxon>
        <taxon>Neoteleostei</taxon>
        <taxon>Acanthomorphata</taxon>
        <taxon>Ovalentaria</taxon>
        <taxon>Cichlomorphae</taxon>
        <taxon>Cichliformes</taxon>
        <taxon>Cichlidae</taxon>
        <taxon>African cichlids</taxon>
        <taxon>Pseudocrenilabrinae</taxon>
        <taxon>Oreochromini</taxon>
        <taxon>Oreochromis</taxon>
    </lineage>
</organism>
<dbReference type="InterPro" id="IPR007237">
    <property type="entry name" value="CD20-like"/>
</dbReference>
<dbReference type="InterPro" id="IPR030417">
    <property type="entry name" value="MS4A"/>
</dbReference>
<comment type="subcellular location">
    <subcellularLocation>
        <location evidence="1">Membrane</location>
        <topology evidence="1">Multi-pass membrane protein</topology>
    </subcellularLocation>
</comment>
<reference evidence="7" key="2">
    <citation type="submission" date="2025-08" db="UniProtKB">
        <authorList>
            <consortium name="Ensembl"/>
        </authorList>
    </citation>
    <scope>IDENTIFICATION</scope>
</reference>
<keyword evidence="4 6" id="KW-1133">Transmembrane helix</keyword>
<gene>
    <name evidence="7" type="primary">SDHC</name>
</gene>
<evidence type="ECO:0000313" key="7">
    <source>
        <dbReference type="Ensembl" id="ENSOABP00000060994.1"/>
    </source>
</evidence>
<dbReference type="Ensembl" id="ENSOABT00000068494.1">
    <property type="protein sequence ID" value="ENSOABP00000060994.1"/>
    <property type="gene ID" value="ENSOABG00000039125.1"/>
</dbReference>
<feature type="transmembrane region" description="Helical" evidence="6">
    <location>
        <begin position="71"/>
        <end position="91"/>
    </location>
</feature>
<evidence type="ECO:0000256" key="4">
    <source>
        <dbReference type="ARBA" id="ARBA00022989"/>
    </source>
</evidence>
<feature type="transmembrane region" description="Helical" evidence="6">
    <location>
        <begin position="133"/>
        <end position="157"/>
    </location>
</feature>
<reference evidence="7" key="3">
    <citation type="submission" date="2025-09" db="UniProtKB">
        <authorList>
            <consortium name="Ensembl"/>
        </authorList>
    </citation>
    <scope>IDENTIFICATION</scope>
</reference>
<sequence length="237" mass="26315">MIITVFQFQSPGSLCKMSVPKADGITMFTFTSKSQSPWRPLFQILKSPCYRPLFSAVSKHLSGSQRASETVLGVLQVRIGLLSIGLGAFFSCTGLNVFGFSSFPYWSGAMFIVLGIKALLFEKHPTWVILNMILYLTGFGIAMVAFVVYTMNMIVLYTIGNYGTNSQEKYLEAYHLILMVILVMNLLLIVLSGVEVGVTLTSAFWEIKAHLQRQNMSTDDPELHKPVLIEVTALPVV</sequence>
<evidence type="ECO:0000256" key="1">
    <source>
        <dbReference type="ARBA" id="ARBA00004141"/>
    </source>
</evidence>
<evidence type="ECO:0000256" key="6">
    <source>
        <dbReference type="SAM" id="Phobius"/>
    </source>
</evidence>
<reference evidence="8" key="1">
    <citation type="submission" date="2020-03" db="EMBL/GenBank/DDBJ databases">
        <title>Evolution of repeat sequences and sex chromosomes of tilapia species revealed by chromosome-level genomes.</title>
        <authorList>
            <person name="Xu L."/>
            <person name="Tao W."/>
            <person name="Wang D."/>
            <person name="Zhou Q."/>
        </authorList>
    </citation>
    <scope>NUCLEOTIDE SEQUENCE [LARGE SCALE GENOMIC DNA]</scope>
    <source>
        <strain evidence="8">Israel</strain>
    </source>
</reference>
<dbReference type="Pfam" id="PF04103">
    <property type="entry name" value="CD20"/>
    <property type="match status" value="1"/>
</dbReference>
<dbReference type="PANTHER" id="PTHR23320:SF125">
    <property type="entry name" value="TRANSMEMBRANE PROTEIN 176L.1-RELATED"/>
    <property type="match status" value="1"/>
</dbReference>
<keyword evidence="3 6" id="KW-0812">Transmembrane</keyword>
<dbReference type="PANTHER" id="PTHR23320">
    <property type="entry name" value="MEMBRANE-SPANNING 4-DOMAINS SUBFAMILY A MS4A -RELATED"/>
    <property type="match status" value="1"/>
</dbReference>
<keyword evidence="5 6" id="KW-0472">Membrane</keyword>
<dbReference type="Proteomes" id="UP000472276">
    <property type="component" value="Unassembled WGS sequence"/>
</dbReference>
<keyword evidence="8" id="KW-1185">Reference proteome</keyword>
<evidence type="ECO:0000256" key="5">
    <source>
        <dbReference type="ARBA" id="ARBA00023136"/>
    </source>
</evidence>
<evidence type="ECO:0000256" key="2">
    <source>
        <dbReference type="ARBA" id="ARBA00009565"/>
    </source>
</evidence>
<comment type="similarity">
    <text evidence="2">Belongs to the MS4A family.</text>
</comment>
<accession>A0AAZ1WZZ0</accession>
<dbReference type="GO" id="GO:0016020">
    <property type="term" value="C:membrane"/>
    <property type="evidence" value="ECO:0007669"/>
    <property type="project" value="UniProtKB-SubCell"/>
</dbReference>
<evidence type="ECO:0000313" key="8">
    <source>
        <dbReference type="Proteomes" id="UP000472276"/>
    </source>
</evidence>
<dbReference type="AlphaFoldDB" id="A0AAZ1WZZ0"/>
<feature type="transmembrane region" description="Helical" evidence="6">
    <location>
        <begin position="103"/>
        <end position="121"/>
    </location>
</feature>
<proteinExistence type="inferred from homology"/>
<name>A0AAZ1WZZ0_OREAU</name>
<feature type="transmembrane region" description="Helical" evidence="6">
    <location>
        <begin position="177"/>
        <end position="205"/>
    </location>
</feature>